<dbReference type="AlphaFoldDB" id="A0ABC8R7M0"/>
<accession>A0ABC8R7M0</accession>
<reference evidence="2 3" key="1">
    <citation type="submission" date="2024-02" db="EMBL/GenBank/DDBJ databases">
        <authorList>
            <person name="Vignale AGUSTIN F."/>
            <person name="Sosa J E."/>
            <person name="Modenutti C."/>
        </authorList>
    </citation>
    <scope>NUCLEOTIDE SEQUENCE [LARGE SCALE GENOMIC DNA]</scope>
</reference>
<proteinExistence type="predicted"/>
<dbReference type="Proteomes" id="UP001642360">
    <property type="component" value="Unassembled WGS sequence"/>
</dbReference>
<comment type="caution">
    <text evidence="2">The sequence shown here is derived from an EMBL/GenBank/DDBJ whole genome shotgun (WGS) entry which is preliminary data.</text>
</comment>
<evidence type="ECO:0000256" key="1">
    <source>
        <dbReference type="SAM" id="MobiDB-lite"/>
    </source>
</evidence>
<keyword evidence="3" id="KW-1185">Reference proteome</keyword>
<protein>
    <submittedName>
        <fullName evidence="2">Uncharacterized protein</fullName>
    </submittedName>
</protein>
<evidence type="ECO:0000313" key="3">
    <source>
        <dbReference type="Proteomes" id="UP001642360"/>
    </source>
</evidence>
<sequence>MFSNDRTTESDSQSPQMHATDNEQASFSLEIVLSNKQLTDERCRRLVLWEEPNVIPTSCLSPKENLLGKYDNTTMSPESELNSDDLPHFESPLAIIPLASTETASLANRLPILIPVNTLTAETHTRPPQLPRPHRQPQSLPPIAHPTNPYPHNSLLAPSCNTETLQYTQQHRNRRLLRQQTIFTYCLYITNQRLTPINILPNNHTDKHIYHTNTHDAQPTVGSCFSF</sequence>
<organism evidence="2 3">
    <name type="scientific">Ilex paraguariensis</name>
    <name type="common">yerba mate</name>
    <dbReference type="NCBI Taxonomy" id="185542"/>
    <lineage>
        <taxon>Eukaryota</taxon>
        <taxon>Viridiplantae</taxon>
        <taxon>Streptophyta</taxon>
        <taxon>Embryophyta</taxon>
        <taxon>Tracheophyta</taxon>
        <taxon>Spermatophyta</taxon>
        <taxon>Magnoliopsida</taxon>
        <taxon>eudicotyledons</taxon>
        <taxon>Gunneridae</taxon>
        <taxon>Pentapetalae</taxon>
        <taxon>asterids</taxon>
        <taxon>campanulids</taxon>
        <taxon>Aquifoliales</taxon>
        <taxon>Aquifoliaceae</taxon>
        <taxon>Ilex</taxon>
    </lineage>
</organism>
<gene>
    <name evidence="2" type="ORF">ILEXP_LOCUS6938</name>
</gene>
<name>A0ABC8R7M0_9AQUA</name>
<feature type="region of interest" description="Disordered" evidence="1">
    <location>
        <begin position="1"/>
        <end position="23"/>
    </location>
</feature>
<feature type="region of interest" description="Disordered" evidence="1">
    <location>
        <begin position="123"/>
        <end position="142"/>
    </location>
</feature>
<dbReference type="EMBL" id="CAUOFW020000970">
    <property type="protein sequence ID" value="CAK9139545.1"/>
    <property type="molecule type" value="Genomic_DNA"/>
</dbReference>
<evidence type="ECO:0000313" key="2">
    <source>
        <dbReference type="EMBL" id="CAK9139545.1"/>
    </source>
</evidence>